<evidence type="ECO:0000313" key="1">
    <source>
        <dbReference type="EMBL" id="CAG8683802.1"/>
    </source>
</evidence>
<keyword evidence="2" id="KW-1185">Reference proteome</keyword>
<gene>
    <name evidence="1" type="ORF">CPELLU_LOCUS10946</name>
</gene>
<accession>A0A9N9HIF9</accession>
<comment type="caution">
    <text evidence="1">The sequence shown here is derived from an EMBL/GenBank/DDBJ whole genome shotgun (WGS) entry which is preliminary data.</text>
</comment>
<name>A0A9N9HIF9_9GLOM</name>
<proteinExistence type="predicted"/>
<protein>
    <submittedName>
        <fullName evidence="1">23032_t:CDS:1</fullName>
    </submittedName>
</protein>
<organism evidence="1 2">
    <name type="scientific">Cetraspora pellucida</name>
    <dbReference type="NCBI Taxonomy" id="1433469"/>
    <lineage>
        <taxon>Eukaryota</taxon>
        <taxon>Fungi</taxon>
        <taxon>Fungi incertae sedis</taxon>
        <taxon>Mucoromycota</taxon>
        <taxon>Glomeromycotina</taxon>
        <taxon>Glomeromycetes</taxon>
        <taxon>Diversisporales</taxon>
        <taxon>Gigasporaceae</taxon>
        <taxon>Cetraspora</taxon>
    </lineage>
</organism>
<dbReference type="EMBL" id="CAJVQA010009336">
    <property type="protein sequence ID" value="CAG8683802.1"/>
    <property type="molecule type" value="Genomic_DNA"/>
</dbReference>
<dbReference type="AlphaFoldDB" id="A0A9N9HIF9"/>
<reference evidence="1" key="1">
    <citation type="submission" date="2021-06" db="EMBL/GenBank/DDBJ databases">
        <authorList>
            <person name="Kallberg Y."/>
            <person name="Tangrot J."/>
            <person name="Rosling A."/>
        </authorList>
    </citation>
    <scope>NUCLEOTIDE SEQUENCE</scope>
    <source>
        <strain evidence="1">FL966</strain>
    </source>
</reference>
<evidence type="ECO:0000313" key="2">
    <source>
        <dbReference type="Proteomes" id="UP000789759"/>
    </source>
</evidence>
<sequence length="48" mass="5354">HSMKFPEEVVLWLLKSPNSRDIPTLIGLSRKHNSANVNKLGFAGKADH</sequence>
<dbReference type="Proteomes" id="UP000789759">
    <property type="component" value="Unassembled WGS sequence"/>
</dbReference>
<feature type="non-terminal residue" evidence="1">
    <location>
        <position position="1"/>
    </location>
</feature>